<reference evidence="7" key="1">
    <citation type="submission" date="2021-01" db="EMBL/GenBank/DDBJ databases">
        <authorList>
            <person name="Corre E."/>
            <person name="Pelletier E."/>
            <person name="Niang G."/>
            <person name="Scheremetjew M."/>
            <person name="Finn R."/>
            <person name="Kale V."/>
            <person name="Holt S."/>
            <person name="Cochrane G."/>
            <person name="Meng A."/>
            <person name="Brown T."/>
            <person name="Cohen L."/>
        </authorList>
    </citation>
    <scope>NUCLEOTIDE SEQUENCE</scope>
    <source>
        <strain evidence="7">CCMP2222</strain>
    </source>
</reference>
<feature type="compositionally biased region" description="Basic and acidic residues" evidence="5">
    <location>
        <begin position="266"/>
        <end position="277"/>
    </location>
</feature>
<evidence type="ECO:0000256" key="1">
    <source>
        <dbReference type="ARBA" id="ARBA00004604"/>
    </source>
</evidence>
<dbReference type="PANTHER" id="PTHR12728">
    <property type="entry name" value="BRIX DOMAIN CONTAINING PROTEIN"/>
    <property type="match status" value="1"/>
</dbReference>
<dbReference type="InterPro" id="IPR007109">
    <property type="entry name" value="Brix"/>
</dbReference>
<comment type="similarity">
    <text evidence="2 4">Belongs to the RPF2 family.</text>
</comment>
<dbReference type="GO" id="GO:0000463">
    <property type="term" value="P:maturation of LSU-rRNA from tricistronic rRNA transcript (SSU-rRNA, 5.8S rRNA, LSU-rRNA)"/>
    <property type="evidence" value="ECO:0007669"/>
    <property type="project" value="TreeGrafter"/>
</dbReference>
<evidence type="ECO:0000256" key="2">
    <source>
        <dbReference type="ARBA" id="ARBA00010782"/>
    </source>
</evidence>
<dbReference type="Pfam" id="PF04427">
    <property type="entry name" value="Brix"/>
    <property type="match status" value="1"/>
</dbReference>
<evidence type="ECO:0000259" key="6">
    <source>
        <dbReference type="PROSITE" id="PS50833"/>
    </source>
</evidence>
<organism evidence="7">
    <name type="scientific">Alexandrium andersonii</name>
    <dbReference type="NCBI Taxonomy" id="327968"/>
    <lineage>
        <taxon>Eukaryota</taxon>
        <taxon>Sar</taxon>
        <taxon>Alveolata</taxon>
        <taxon>Dinophyceae</taxon>
        <taxon>Gonyaulacales</taxon>
        <taxon>Pyrocystaceae</taxon>
        <taxon>Alexandrium</taxon>
    </lineage>
</organism>
<feature type="compositionally biased region" description="Gly residues" evidence="5">
    <location>
        <begin position="311"/>
        <end position="322"/>
    </location>
</feature>
<accession>A0A7S2J5H0</accession>
<dbReference type="GO" id="GO:0019843">
    <property type="term" value="F:rRNA binding"/>
    <property type="evidence" value="ECO:0007669"/>
    <property type="project" value="UniProtKB-UniRule"/>
</dbReference>
<evidence type="ECO:0000313" key="7">
    <source>
        <dbReference type="EMBL" id="CAD9538122.1"/>
    </source>
</evidence>
<dbReference type="AlphaFoldDB" id="A0A7S2J5H0"/>
<protein>
    <recommendedName>
        <fullName evidence="4">Ribosome production factor 2 homolog</fullName>
    </recommendedName>
    <alternativeName>
        <fullName evidence="4">Ribosome biogenesis protein RPF2 homolog</fullName>
    </alternativeName>
</protein>
<dbReference type="EMBL" id="HBGQ01098522">
    <property type="protein sequence ID" value="CAD9538122.1"/>
    <property type="molecule type" value="Transcribed_RNA"/>
</dbReference>
<dbReference type="InterPro" id="IPR039770">
    <property type="entry name" value="Rpf2"/>
</dbReference>
<feature type="domain" description="Brix" evidence="6">
    <location>
        <begin position="35"/>
        <end position="249"/>
    </location>
</feature>
<proteinExistence type="inferred from homology"/>
<dbReference type="GO" id="GO:0005730">
    <property type="term" value="C:nucleolus"/>
    <property type="evidence" value="ECO:0007669"/>
    <property type="project" value="UniProtKB-SubCell"/>
</dbReference>
<dbReference type="GO" id="GO:0000027">
    <property type="term" value="P:ribosomal large subunit assembly"/>
    <property type="evidence" value="ECO:0007669"/>
    <property type="project" value="InterPro"/>
</dbReference>
<evidence type="ECO:0000256" key="3">
    <source>
        <dbReference type="ARBA" id="ARBA00023242"/>
    </source>
</evidence>
<feature type="compositionally biased region" description="Basic residues" evidence="5">
    <location>
        <begin position="294"/>
        <end position="304"/>
    </location>
</feature>
<name>A0A7S2J5H0_9DINO</name>
<dbReference type="SMART" id="SM00879">
    <property type="entry name" value="Brix"/>
    <property type="match status" value="1"/>
</dbReference>
<comment type="subcellular location">
    <subcellularLocation>
        <location evidence="1 4">Nucleus</location>
        <location evidence="1 4">Nucleolus</location>
    </subcellularLocation>
</comment>
<dbReference type="PROSITE" id="PS50833">
    <property type="entry name" value="BRIX"/>
    <property type="match status" value="1"/>
</dbReference>
<evidence type="ECO:0000256" key="5">
    <source>
        <dbReference type="SAM" id="MobiDB-lite"/>
    </source>
</evidence>
<sequence>MSEAALAKATARKPKTRFGRKLLRDREPQAIEGAKTALIMRGNKSTADVMTLLRDLYLLRTPLATLYSRKHPEHPFEDVAKLETICKQLDHSLFAFGSSSKKRPFRLILGRLFDAKLLDMQEFRVEDFRSIRSFGARKEASAGSKPLVIFQGSAFETDERAKRVKSLLLDFFGGARPQKVALLGLEQVVVCSVTEESGGATEKSPPKVSVARYHVDMEKSGSRLPRVELEEVGPRFRLVLDRTREPDKERWKQAIKVAKTTKPKKEKSIAHQKDMGKKRGQLHLGKQDFDQIHTVHHSKRKAKKLRADMGAEGGSGGGAADA</sequence>
<evidence type="ECO:0000256" key="4">
    <source>
        <dbReference type="RuleBase" id="RU367086"/>
    </source>
</evidence>
<feature type="region of interest" description="Disordered" evidence="5">
    <location>
        <begin position="259"/>
        <end position="322"/>
    </location>
</feature>
<dbReference type="PANTHER" id="PTHR12728:SF0">
    <property type="entry name" value="RIBOSOME PRODUCTION FACTOR 2 HOMOLOG"/>
    <property type="match status" value="1"/>
</dbReference>
<gene>
    <name evidence="7" type="ORF">AAND1436_LOCUS47126</name>
</gene>
<keyword evidence="3 4" id="KW-0539">Nucleus</keyword>